<dbReference type="InterPro" id="IPR036388">
    <property type="entry name" value="WH-like_DNA-bd_sf"/>
</dbReference>
<dbReference type="Gene3D" id="1.10.10.10">
    <property type="entry name" value="Winged helix-like DNA-binding domain superfamily/Winged helix DNA-binding domain"/>
    <property type="match status" value="1"/>
</dbReference>
<dbReference type="RefSeq" id="WP_281999886.1">
    <property type="nucleotide sequence ID" value="NZ_AP027151.1"/>
</dbReference>
<dbReference type="InterPro" id="IPR013196">
    <property type="entry name" value="HTH_11"/>
</dbReference>
<name>A0ABN6VTU6_9BACT</name>
<keyword evidence="3" id="KW-1185">Reference proteome</keyword>
<dbReference type="SUPFAM" id="SSF46785">
    <property type="entry name" value="Winged helix' DNA-binding domain"/>
    <property type="match status" value="1"/>
</dbReference>
<evidence type="ECO:0000259" key="1">
    <source>
        <dbReference type="Pfam" id="PF08279"/>
    </source>
</evidence>
<protein>
    <recommendedName>
        <fullName evidence="1">Helix-turn-helix type 11 domain-containing protein</fullName>
    </recommendedName>
</protein>
<reference evidence="2 3" key="1">
    <citation type="submission" date="2022-12" db="EMBL/GenBank/DDBJ databases">
        <title>Polyphasic characterization of Geotalea uranireducens NIT-SL11 newly isolated from a complex of sewage sludge and microbially reduced graphene oxide.</title>
        <authorList>
            <person name="Xie L."/>
            <person name="Yoshida N."/>
            <person name="Meng L."/>
        </authorList>
    </citation>
    <scope>NUCLEOTIDE SEQUENCE [LARGE SCALE GENOMIC DNA]</scope>
    <source>
        <strain evidence="2 3">NIT-SL11</strain>
    </source>
</reference>
<gene>
    <name evidence="2" type="ORF">GURASL_26880</name>
</gene>
<accession>A0ABN6VTU6</accession>
<evidence type="ECO:0000313" key="2">
    <source>
        <dbReference type="EMBL" id="BDV43765.1"/>
    </source>
</evidence>
<organism evidence="2 3">
    <name type="scientific">Geotalea uraniireducens</name>
    <dbReference type="NCBI Taxonomy" id="351604"/>
    <lineage>
        <taxon>Bacteria</taxon>
        <taxon>Pseudomonadati</taxon>
        <taxon>Thermodesulfobacteriota</taxon>
        <taxon>Desulfuromonadia</taxon>
        <taxon>Geobacterales</taxon>
        <taxon>Geobacteraceae</taxon>
        <taxon>Geotalea</taxon>
    </lineage>
</organism>
<sequence>MNKLDVALNLLQLLNERERLNSRLIAAELNVSLRTAQRYLLELSRLPCVIFDENDHSYRLNADYRLKSAITTNGNSHHEANQQPLQQTFNGRQPLNYYYCAVCGHKRKDFLAIPSLLARAGNHKNPQQAISQLAKIIRDRLSAKKCSFP</sequence>
<evidence type="ECO:0000313" key="3">
    <source>
        <dbReference type="Proteomes" id="UP001317705"/>
    </source>
</evidence>
<proteinExistence type="predicted"/>
<dbReference type="Proteomes" id="UP001317705">
    <property type="component" value="Chromosome"/>
</dbReference>
<dbReference type="Pfam" id="PF08279">
    <property type="entry name" value="HTH_11"/>
    <property type="match status" value="1"/>
</dbReference>
<feature type="domain" description="Helix-turn-helix type 11" evidence="1">
    <location>
        <begin position="8"/>
        <end position="48"/>
    </location>
</feature>
<dbReference type="InterPro" id="IPR036390">
    <property type="entry name" value="WH_DNA-bd_sf"/>
</dbReference>
<dbReference type="EMBL" id="AP027151">
    <property type="protein sequence ID" value="BDV43765.1"/>
    <property type="molecule type" value="Genomic_DNA"/>
</dbReference>